<sequence>MVYEKLKDIEAGNLTNYICNFKDDITFSTFFLKETDINIKKIKDNLIIDIKDISYFSNRQAALLILFKFADSDKLIYGRWYNYSNDTDRKNLELLLFQNEIPITIVDKNNCSVFTAWCHNIFKNNIREYIKKVNRLKISSMEFDKYVSSIEDGFSNIVDVWKKTKIY</sequence>
<dbReference type="EMBL" id="CP023671">
    <property type="protein sequence ID" value="AYE32968.1"/>
    <property type="molecule type" value="Genomic_DNA"/>
</dbReference>
<keyword evidence="4" id="KW-1185">Reference proteome</keyword>
<dbReference type="GeneID" id="303559080"/>
<name>A0A9N7JHY8_CLOSE</name>
<dbReference type="Proteomes" id="UP000280586">
    <property type="component" value="Chromosome"/>
</dbReference>
<organism evidence="1 3">
    <name type="scientific">Clostridium septicum</name>
    <dbReference type="NCBI Taxonomy" id="1504"/>
    <lineage>
        <taxon>Bacteria</taxon>
        <taxon>Bacillati</taxon>
        <taxon>Bacillota</taxon>
        <taxon>Clostridia</taxon>
        <taxon>Eubacteriales</taxon>
        <taxon>Clostridiaceae</taxon>
        <taxon>Clostridium</taxon>
    </lineage>
</organism>
<proteinExistence type="predicted"/>
<evidence type="ECO:0000313" key="2">
    <source>
        <dbReference type="EMBL" id="USR99530.1"/>
    </source>
</evidence>
<dbReference type="KEGG" id="csep:CP523_00130"/>
<dbReference type="Proteomes" id="UP001055437">
    <property type="component" value="Chromosome"/>
</dbReference>
<dbReference type="OrthoDB" id="1932994at2"/>
<dbReference type="EMBL" id="CP099799">
    <property type="protein sequence ID" value="USR99530.1"/>
    <property type="molecule type" value="Genomic_DNA"/>
</dbReference>
<reference evidence="1 3" key="1">
    <citation type="submission" date="2017-09" db="EMBL/GenBank/DDBJ databases">
        <authorList>
            <person name="Thomas P."/>
            <person name="Seyboldt C."/>
        </authorList>
    </citation>
    <scope>NUCLEOTIDE SEQUENCE [LARGE SCALE GENOMIC DNA]</scope>
    <source>
        <strain evidence="1 3">DSM 7534</strain>
    </source>
</reference>
<protein>
    <submittedName>
        <fullName evidence="1">Uncharacterized protein</fullName>
    </submittedName>
</protein>
<dbReference type="AlphaFoldDB" id="A0A9N7JHY8"/>
<evidence type="ECO:0000313" key="3">
    <source>
        <dbReference type="Proteomes" id="UP000280586"/>
    </source>
</evidence>
<evidence type="ECO:0000313" key="1">
    <source>
        <dbReference type="EMBL" id="AYE32968.1"/>
    </source>
</evidence>
<accession>A0A9N7JHY8</accession>
<dbReference type="RefSeq" id="WP_066677407.1">
    <property type="nucleotide sequence ID" value="NZ_CABMIZ010000026.1"/>
</dbReference>
<reference evidence="2" key="2">
    <citation type="submission" date="2022-06" db="EMBL/GenBank/DDBJ databases">
        <authorList>
            <person name="Holder M.E."/>
            <person name="Ajami N.J."/>
            <person name="Petrosino J.F."/>
        </authorList>
    </citation>
    <scope>NUCLEOTIDE SEQUENCE</scope>
    <source>
        <strain evidence="2">RMA 8861</strain>
    </source>
</reference>
<gene>
    <name evidence="1" type="ORF">CP523_00130</name>
    <name evidence="2" type="ORF">NH397_08415</name>
</gene>
<evidence type="ECO:0000313" key="4">
    <source>
        <dbReference type="Proteomes" id="UP001055437"/>
    </source>
</evidence>